<dbReference type="PANTHER" id="PTHR15048">
    <property type="entry name" value="STARCH-BINDING DOMAIN-CONTAINING PROTEIN 1"/>
    <property type="match status" value="1"/>
</dbReference>
<feature type="domain" description="CBM20" evidence="2">
    <location>
        <begin position="625"/>
        <end position="733"/>
    </location>
</feature>
<dbReference type="OrthoDB" id="6094451at2759"/>
<dbReference type="InterPro" id="IPR032640">
    <property type="entry name" value="AMPK1_CBM"/>
</dbReference>
<dbReference type="Gene3D" id="2.60.40.10">
    <property type="entry name" value="Immunoglobulins"/>
    <property type="match status" value="4"/>
</dbReference>
<dbReference type="EMBL" id="GL349496">
    <property type="protein sequence ID" value="KNC55153.1"/>
    <property type="molecule type" value="Genomic_DNA"/>
</dbReference>
<dbReference type="Pfam" id="PF16561">
    <property type="entry name" value="AMPK1_CBM"/>
    <property type="match status" value="1"/>
</dbReference>
<keyword evidence="4" id="KW-1185">Reference proteome</keyword>
<dbReference type="GO" id="GO:0016020">
    <property type="term" value="C:membrane"/>
    <property type="evidence" value="ECO:0007669"/>
    <property type="project" value="TreeGrafter"/>
</dbReference>
<dbReference type="AlphaFoldDB" id="A0A0L0DUK6"/>
<reference evidence="3 4" key="1">
    <citation type="submission" date="2010-05" db="EMBL/GenBank/DDBJ databases">
        <title>The Genome Sequence of Thecamonas trahens ATCC 50062.</title>
        <authorList>
            <consortium name="The Broad Institute Genome Sequencing Platform"/>
            <person name="Russ C."/>
            <person name="Cuomo C."/>
            <person name="Shea T."/>
            <person name="Young S.K."/>
            <person name="Zeng Q."/>
            <person name="Koehrsen M."/>
            <person name="Haas B."/>
            <person name="Borodovsky M."/>
            <person name="Guigo R."/>
            <person name="Alvarado L."/>
            <person name="Berlin A."/>
            <person name="Bochicchio J."/>
            <person name="Borenstein D."/>
            <person name="Chapman S."/>
            <person name="Chen Z."/>
            <person name="Freedman E."/>
            <person name="Gellesch M."/>
            <person name="Goldberg J."/>
            <person name="Griggs A."/>
            <person name="Gujja S."/>
            <person name="Heilman E."/>
            <person name="Heiman D."/>
            <person name="Hepburn T."/>
            <person name="Howarth C."/>
            <person name="Jen D."/>
            <person name="Larson L."/>
            <person name="Mehta T."/>
            <person name="Park D."/>
            <person name="Pearson M."/>
            <person name="Roberts A."/>
            <person name="Saif S."/>
            <person name="Shenoy N."/>
            <person name="Sisk P."/>
            <person name="Stolte C."/>
            <person name="Sykes S."/>
            <person name="Thomson T."/>
            <person name="Walk T."/>
            <person name="White J."/>
            <person name="Yandava C."/>
            <person name="Burger G."/>
            <person name="Gray M.W."/>
            <person name="Holland P.W.H."/>
            <person name="King N."/>
            <person name="Lang F.B.F."/>
            <person name="Roger A.J."/>
            <person name="Ruiz-Trillo I."/>
            <person name="Lander E."/>
            <person name="Nusbaum C."/>
        </authorList>
    </citation>
    <scope>NUCLEOTIDE SEQUENCE [LARGE SCALE GENOMIC DNA]</scope>
    <source>
        <strain evidence="3 4">ATCC 50062</strain>
    </source>
</reference>
<evidence type="ECO:0000259" key="2">
    <source>
        <dbReference type="PROSITE" id="PS51166"/>
    </source>
</evidence>
<gene>
    <name evidence="3" type="ORF">AMSG_10762</name>
</gene>
<evidence type="ECO:0000313" key="4">
    <source>
        <dbReference type="Proteomes" id="UP000054408"/>
    </source>
</evidence>
<name>A0A0L0DUK6_THETB</name>
<dbReference type="PANTHER" id="PTHR15048:SF0">
    <property type="entry name" value="STARCH-BINDING DOMAIN-CONTAINING PROTEIN 1"/>
    <property type="match status" value="1"/>
</dbReference>
<accession>A0A0L0DUK6</accession>
<dbReference type="Proteomes" id="UP000054408">
    <property type="component" value="Unassembled WGS sequence"/>
</dbReference>
<feature type="region of interest" description="Disordered" evidence="1">
    <location>
        <begin position="1005"/>
        <end position="1065"/>
    </location>
</feature>
<dbReference type="RefSeq" id="XP_013753208.1">
    <property type="nucleotide sequence ID" value="XM_013897754.1"/>
</dbReference>
<dbReference type="GeneID" id="25568908"/>
<dbReference type="SUPFAM" id="SSF49452">
    <property type="entry name" value="Starch-binding domain-like"/>
    <property type="match status" value="2"/>
</dbReference>
<feature type="compositionally biased region" description="Low complexity" evidence="1">
    <location>
        <begin position="1011"/>
        <end position="1022"/>
    </location>
</feature>
<dbReference type="PROSITE" id="PS51166">
    <property type="entry name" value="CBM20"/>
    <property type="match status" value="1"/>
</dbReference>
<dbReference type="InterPro" id="IPR013783">
    <property type="entry name" value="Ig-like_fold"/>
</dbReference>
<sequence length="1065" mass="113286">MHTPTHVRFKVSSEAGRCIWCGDIELALPLPGVLQFNYVVVGENGEAKRWDVAGVRTIPLALVEHALIVDEVCLKAGAGDAAAEDGEGANNVDDVEDAGVEAEARPAFRLISFSVVLPSPLAESHTALLHTNAGLAGAMWSSVAMGRLPRRVGGRVADTFRVDMWLAPQMATAERLAALRFKFAASAHPPVPQMWEAVTDRTLPEALPGAGSVVVAAEWNVSLPNVAGLVLEAAVPDDSSFAVLAGGHPVLGAWDPMGGVVLGKSGTGTGCAVVAIAAHAGFAPHGFEYKYVKVVGVQFEWEALGGNRSSGVLHGSELTEQFGVMPAGRALVHLRVDAAFEASLPAAVDVVASLGTGDGAVVARRRMLRLEPDEAFVAVVVVEAASKENVALRYVFVACESGEETTMREIPLPGAGEYVYVHDTWLAPPPLVGVALRVSATPHGSRALVCGPTPQLGRWDPARAPVLSADNAAVLWMHPNAVAKLEYKLAALDEGLGGAYVWENCSTRKVPPTWRPPISVVHAVFDDAPVQVDVYLDVVAPLQTGHSVALVAGEGATPVAMTRSAPAVWSTSLRLDRNSRVRYSYVLLDGRRREVAGKAVLACAAERRTLHVGETPSVVNDVWGVASGQFVLVKFAVQLPSCGPSSGLCVAVSGSLPLLGQWDPAAAVRMRRAGENEYRVALNLPYEALRQLEYKYVIVDEHAPTASRWEARGNRSVVPGIYTSLWLRDAWVGEMPSAPSTPRISALDIDVDFGSQSDVLVVPVHLAWRHGGRSGFVRGSFTSPPFERRLPLGQASDGSLSLRLGLVPGRYQVVFEVDGVTRFASYAPMEYVPTLQAVANVMVVAPDAEAQPEFPPPPEDVQGAQVWYTQEEMAEPDLRDVRQYSRLAALVDRNGGLFSMQDSLALEDVITKISTTEYVASLSASQRAFNRITLGELLSEIEQPFKTPQLTVKLREQAGRSQQSLVIQGKRWFYWTPEEEAARKRSLVAAKVLIADAAVAYGSAAEGGSGASDAPHAVPPADGGDGVGSDDPVAAAVAAARASMARVDSPTAERNAVLARGAMRE</sequence>
<evidence type="ECO:0000313" key="3">
    <source>
        <dbReference type="EMBL" id="KNC55153.1"/>
    </source>
</evidence>
<dbReference type="InterPro" id="IPR002044">
    <property type="entry name" value="CBM20"/>
</dbReference>
<dbReference type="InterPro" id="IPR013784">
    <property type="entry name" value="Carb-bd-like_fold"/>
</dbReference>
<dbReference type="SMART" id="SM01065">
    <property type="entry name" value="CBM_2"/>
    <property type="match status" value="3"/>
</dbReference>
<evidence type="ECO:0000256" key="1">
    <source>
        <dbReference type="SAM" id="MobiDB-lite"/>
    </source>
</evidence>
<proteinExistence type="predicted"/>
<feature type="compositionally biased region" description="Low complexity" evidence="1">
    <location>
        <begin position="1029"/>
        <end position="1049"/>
    </location>
</feature>
<dbReference type="GO" id="GO:2001070">
    <property type="term" value="F:starch binding"/>
    <property type="evidence" value="ECO:0007669"/>
    <property type="project" value="InterPro"/>
</dbReference>
<dbReference type="Pfam" id="PF00686">
    <property type="entry name" value="CBM_20"/>
    <property type="match status" value="2"/>
</dbReference>
<protein>
    <recommendedName>
        <fullName evidence="2">CBM20 domain-containing protein</fullName>
    </recommendedName>
</protein>
<organism evidence="3 4">
    <name type="scientific">Thecamonas trahens ATCC 50062</name>
    <dbReference type="NCBI Taxonomy" id="461836"/>
    <lineage>
        <taxon>Eukaryota</taxon>
        <taxon>Apusozoa</taxon>
        <taxon>Apusomonadida</taxon>
        <taxon>Apusomonadidae</taxon>
        <taxon>Thecamonas</taxon>
    </lineage>
</organism>